<evidence type="ECO:0000256" key="1">
    <source>
        <dbReference type="ARBA" id="ARBA00009013"/>
    </source>
</evidence>
<dbReference type="PANTHER" id="PTHR33495:SF2">
    <property type="entry name" value="ANTI-SIGMA FACTOR ANTAGONIST TM_1081-RELATED"/>
    <property type="match status" value="1"/>
</dbReference>
<comment type="similarity">
    <text evidence="1 2">Belongs to the anti-sigma-factor antagonist family.</text>
</comment>
<evidence type="ECO:0000256" key="2">
    <source>
        <dbReference type="RuleBase" id="RU003749"/>
    </source>
</evidence>
<evidence type="ECO:0000259" key="3">
    <source>
        <dbReference type="PROSITE" id="PS50801"/>
    </source>
</evidence>
<comment type="caution">
    <text evidence="4">The sequence shown here is derived from an EMBL/GenBank/DDBJ whole genome shotgun (WGS) entry which is preliminary data.</text>
</comment>
<keyword evidence="5" id="KW-1185">Reference proteome</keyword>
<reference evidence="4 5" key="1">
    <citation type="submission" date="2023-10" db="EMBL/GenBank/DDBJ databases">
        <title>Noviherbaspirillum sp. CPCC 100848 genome assembly.</title>
        <authorList>
            <person name="Li X.Y."/>
            <person name="Fang X.M."/>
        </authorList>
    </citation>
    <scope>NUCLEOTIDE SEQUENCE [LARGE SCALE GENOMIC DNA]</scope>
    <source>
        <strain evidence="4 5">CPCC 100848</strain>
    </source>
</reference>
<dbReference type="EMBL" id="JAWIIV010000013">
    <property type="protein sequence ID" value="MEC4720751.1"/>
    <property type="molecule type" value="Genomic_DNA"/>
</dbReference>
<protein>
    <recommendedName>
        <fullName evidence="2">Anti-sigma factor antagonist</fullName>
    </recommendedName>
</protein>
<evidence type="ECO:0000313" key="5">
    <source>
        <dbReference type="Proteomes" id="UP001352263"/>
    </source>
</evidence>
<dbReference type="Gene3D" id="3.30.750.24">
    <property type="entry name" value="STAS domain"/>
    <property type="match status" value="1"/>
</dbReference>
<dbReference type="Pfam" id="PF01740">
    <property type="entry name" value="STAS"/>
    <property type="match status" value="1"/>
</dbReference>
<dbReference type="PANTHER" id="PTHR33495">
    <property type="entry name" value="ANTI-SIGMA FACTOR ANTAGONIST TM_1081-RELATED-RELATED"/>
    <property type="match status" value="1"/>
</dbReference>
<dbReference type="NCBIfam" id="TIGR00377">
    <property type="entry name" value="ant_ant_sig"/>
    <property type="match status" value="1"/>
</dbReference>
<sequence>MSINISQHDNILVISPVGRLDSGTSPELEKTVIQKLEEGNHRIVFDFSMLDYISSAGLRVILLAGKKLRPLGGKMALAGMKPMVHDVFEMSGFLALFAVAPTVDEARSKI</sequence>
<accession>A0ABU6JAT9</accession>
<name>A0ABU6JAT9_9BURK</name>
<evidence type="ECO:0000313" key="4">
    <source>
        <dbReference type="EMBL" id="MEC4720751.1"/>
    </source>
</evidence>
<dbReference type="InterPro" id="IPR002645">
    <property type="entry name" value="STAS_dom"/>
</dbReference>
<dbReference type="InterPro" id="IPR003658">
    <property type="entry name" value="Anti-sigma_ant"/>
</dbReference>
<proteinExistence type="inferred from homology"/>
<dbReference type="InterPro" id="IPR036513">
    <property type="entry name" value="STAS_dom_sf"/>
</dbReference>
<organism evidence="4 5">
    <name type="scientific">Noviherbaspirillum album</name>
    <dbReference type="NCBI Taxonomy" id="3080276"/>
    <lineage>
        <taxon>Bacteria</taxon>
        <taxon>Pseudomonadati</taxon>
        <taxon>Pseudomonadota</taxon>
        <taxon>Betaproteobacteria</taxon>
        <taxon>Burkholderiales</taxon>
        <taxon>Oxalobacteraceae</taxon>
        <taxon>Noviherbaspirillum</taxon>
    </lineage>
</organism>
<dbReference type="SUPFAM" id="SSF52091">
    <property type="entry name" value="SpoIIaa-like"/>
    <property type="match status" value="1"/>
</dbReference>
<feature type="domain" description="STAS" evidence="3">
    <location>
        <begin position="1"/>
        <end position="110"/>
    </location>
</feature>
<dbReference type="PROSITE" id="PS50801">
    <property type="entry name" value="STAS"/>
    <property type="match status" value="1"/>
</dbReference>
<gene>
    <name evidence="4" type="ORF">RY831_16425</name>
</gene>
<dbReference type="RefSeq" id="WP_326507467.1">
    <property type="nucleotide sequence ID" value="NZ_JAWIIV010000013.1"/>
</dbReference>
<dbReference type="Proteomes" id="UP001352263">
    <property type="component" value="Unassembled WGS sequence"/>
</dbReference>
<dbReference type="CDD" id="cd07043">
    <property type="entry name" value="STAS_anti-anti-sigma_factors"/>
    <property type="match status" value="1"/>
</dbReference>